<dbReference type="AlphaFoldDB" id="A0A2P2Q2F3"/>
<name>A0A2P2Q2F3_RHIMU</name>
<sequence length="29" mass="3462">MLQLVRETPSQKFNWVGSRQSFLNVRLKV</sequence>
<protein>
    <submittedName>
        <fullName evidence="1">Uncharacterized protein</fullName>
    </submittedName>
</protein>
<organism evidence="1">
    <name type="scientific">Rhizophora mucronata</name>
    <name type="common">Asiatic mangrove</name>
    <dbReference type="NCBI Taxonomy" id="61149"/>
    <lineage>
        <taxon>Eukaryota</taxon>
        <taxon>Viridiplantae</taxon>
        <taxon>Streptophyta</taxon>
        <taxon>Embryophyta</taxon>
        <taxon>Tracheophyta</taxon>
        <taxon>Spermatophyta</taxon>
        <taxon>Magnoliopsida</taxon>
        <taxon>eudicotyledons</taxon>
        <taxon>Gunneridae</taxon>
        <taxon>Pentapetalae</taxon>
        <taxon>rosids</taxon>
        <taxon>fabids</taxon>
        <taxon>Malpighiales</taxon>
        <taxon>Rhizophoraceae</taxon>
        <taxon>Rhizophora</taxon>
    </lineage>
</organism>
<accession>A0A2P2Q2F3</accession>
<evidence type="ECO:0000313" key="1">
    <source>
        <dbReference type="EMBL" id="MBX61109.1"/>
    </source>
</evidence>
<reference evidence="1" key="1">
    <citation type="submission" date="2018-02" db="EMBL/GenBank/DDBJ databases">
        <title>Rhizophora mucronata_Transcriptome.</title>
        <authorList>
            <person name="Meera S.P."/>
            <person name="Sreeshan A."/>
            <person name="Augustine A."/>
        </authorList>
    </citation>
    <scope>NUCLEOTIDE SEQUENCE</scope>
    <source>
        <tissue evidence="1">Leaf</tissue>
    </source>
</reference>
<dbReference type="EMBL" id="GGEC01080625">
    <property type="protein sequence ID" value="MBX61109.1"/>
    <property type="molecule type" value="Transcribed_RNA"/>
</dbReference>
<proteinExistence type="predicted"/>